<feature type="transmembrane region" description="Helical" evidence="1">
    <location>
        <begin position="27"/>
        <end position="47"/>
    </location>
</feature>
<dbReference type="AlphaFoldDB" id="D1AW77"/>
<gene>
    <name evidence="2" type="ordered locus">Smon_0056</name>
</gene>
<feature type="transmembrane region" description="Helical" evidence="1">
    <location>
        <begin position="59"/>
        <end position="78"/>
    </location>
</feature>
<dbReference type="SUPFAM" id="SSF103473">
    <property type="entry name" value="MFS general substrate transporter"/>
    <property type="match status" value="1"/>
</dbReference>
<evidence type="ECO:0008006" key="4">
    <source>
        <dbReference type="Google" id="ProtNLM"/>
    </source>
</evidence>
<keyword evidence="1" id="KW-1133">Transmembrane helix</keyword>
<keyword evidence="3" id="KW-1185">Reference proteome</keyword>
<dbReference type="HOGENOM" id="CLU_2526137_0_0_0"/>
<protein>
    <recommendedName>
        <fullName evidence="4">Major facilitator superfamily (MFS) profile domain-containing protein</fullName>
    </recommendedName>
</protein>
<evidence type="ECO:0000256" key="1">
    <source>
        <dbReference type="SAM" id="Phobius"/>
    </source>
</evidence>
<dbReference type="KEGG" id="smf:Smon_0056"/>
<name>D1AW77_STRM9</name>
<sequence>MQAFSILGIILSTYTHPNLIKNDESRATIVSVLNTFSGLIMTILLSLNGILSTRFGILNSWRIFILLSIIAVLIVSMWEEPKYD</sequence>
<evidence type="ECO:0000313" key="2">
    <source>
        <dbReference type="EMBL" id="ACZ00553.1"/>
    </source>
</evidence>
<dbReference type="RefSeq" id="WP_012858111.1">
    <property type="nucleotide sequence ID" value="NC_013515.1"/>
</dbReference>
<keyword evidence="1" id="KW-0812">Transmembrane</keyword>
<proteinExistence type="predicted"/>
<keyword evidence="1" id="KW-0472">Membrane</keyword>
<dbReference type="GeneID" id="29673928"/>
<dbReference type="EMBL" id="CP001779">
    <property type="protein sequence ID" value="ACZ00553.1"/>
    <property type="molecule type" value="Genomic_DNA"/>
</dbReference>
<dbReference type="STRING" id="519441.Smon_0056"/>
<accession>D1AW77</accession>
<evidence type="ECO:0000313" key="3">
    <source>
        <dbReference type="Proteomes" id="UP000002072"/>
    </source>
</evidence>
<dbReference type="InterPro" id="IPR036259">
    <property type="entry name" value="MFS_trans_sf"/>
</dbReference>
<dbReference type="Proteomes" id="UP000002072">
    <property type="component" value="Chromosome"/>
</dbReference>
<organism evidence="2 3">
    <name type="scientific">Streptobacillus moniliformis (strain ATCC 14647 / DSM 12112 / NCTC 10651 / 9901)</name>
    <dbReference type="NCBI Taxonomy" id="519441"/>
    <lineage>
        <taxon>Bacteria</taxon>
        <taxon>Fusobacteriati</taxon>
        <taxon>Fusobacteriota</taxon>
        <taxon>Fusobacteriia</taxon>
        <taxon>Fusobacteriales</taxon>
        <taxon>Leptotrichiaceae</taxon>
        <taxon>Streptobacillus</taxon>
    </lineage>
</organism>
<reference evidence="2 3" key="1">
    <citation type="journal article" date="2009" name="Stand. Genomic Sci.">
        <title>Complete genome sequence of Streptobacillus moniliformis type strain (9901T).</title>
        <authorList>
            <person name="Nolan M."/>
            <person name="Gronow S."/>
            <person name="Lapidus A."/>
            <person name="Ivanova N."/>
            <person name="Copeland A."/>
            <person name="Lucas S."/>
            <person name="Del Rio T.G."/>
            <person name="Chen F."/>
            <person name="Tice H."/>
            <person name="Pitluck S."/>
            <person name="Cheng J.F."/>
            <person name="Sims D."/>
            <person name="Meincke L."/>
            <person name="Bruce D."/>
            <person name="Goodwin L."/>
            <person name="Brettin T."/>
            <person name="Han C."/>
            <person name="Detter J.C."/>
            <person name="Ovchinikova G."/>
            <person name="Pati A."/>
            <person name="Mavromatis K."/>
            <person name="Mikhailova N."/>
            <person name="Chen A."/>
            <person name="Palaniappan K."/>
            <person name="Land M."/>
            <person name="Hauser L."/>
            <person name="Chang Y.J."/>
            <person name="Jeffries C.D."/>
            <person name="Rohde M."/>
            <person name="Sproer C."/>
            <person name="Goker M."/>
            <person name="Bristow J."/>
            <person name="Eisen J.A."/>
            <person name="Markowitz V."/>
            <person name="Hugenholtz P."/>
            <person name="Kyrpides N.C."/>
            <person name="Klenk H.P."/>
            <person name="Chain P."/>
        </authorList>
    </citation>
    <scope>NUCLEOTIDE SEQUENCE [LARGE SCALE GENOMIC DNA]</scope>
    <source>
        <strain evidence="3">ATCC 14647 / DSM 12112 / NCTC 10651 / 9901</strain>
    </source>
</reference>